<accession>A0A6G4TTZ0</accession>
<dbReference type="Proteomes" id="UP000481583">
    <property type="component" value="Unassembled WGS sequence"/>
</dbReference>
<evidence type="ECO:0000313" key="1">
    <source>
        <dbReference type="EMBL" id="NGN62926.1"/>
    </source>
</evidence>
<keyword evidence="2" id="KW-1185">Reference proteome</keyword>
<dbReference type="RefSeq" id="WP_165231243.1">
    <property type="nucleotide sequence ID" value="NZ_JAAKZV010000006.1"/>
</dbReference>
<dbReference type="EMBL" id="JAAKZV010000006">
    <property type="protein sequence ID" value="NGN62926.1"/>
    <property type="molecule type" value="Genomic_DNA"/>
</dbReference>
<sequence>MPLLATPAPAPALRTVLAALASPTAVRKATPALRRHQGSVTPQHPLPLHVLDTSGDGIRVPATRLGGWRFQIRGDDGVVAAAEAMLTADGWAFSHFFEGPYVTSTERALRQAESLPTPLQPRLLSIPGLYMLTLWLHADTAADGAAGRLDPDDLLIPLAPAPCGFAAHRPHRVADFMPLLSNRLVPAAPAGLLRSSV</sequence>
<dbReference type="AlphaFoldDB" id="A0A6G4TTZ0"/>
<protein>
    <submittedName>
        <fullName evidence="1">Uncharacterized protein</fullName>
    </submittedName>
</protein>
<comment type="caution">
    <text evidence="1">The sequence shown here is derived from an EMBL/GenBank/DDBJ whole genome shotgun (WGS) entry which is preliminary data.</text>
</comment>
<reference evidence="1 2" key="1">
    <citation type="submission" date="2020-02" db="EMBL/GenBank/DDBJ databases">
        <title>Whole-genome analyses of novel actinobacteria.</title>
        <authorList>
            <person name="Sahin N."/>
        </authorList>
    </citation>
    <scope>NUCLEOTIDE SEQUENCE [LARGE SCALE GENOMIC DNA]</scope>
    <source>
        <strain evidence="1 2">A7024</strain>
    </source>
</reference>
<name>A0A6G4TTZ0_9ACTN</name>
<evidence type="ECO:0000313" key="2">
    <source>
        <dbReference type="Proteomes" id="UP000481583"/>
    </source>
</evidence>
<proteinExistence type="predicted"/>
<organism evidence="1 2">
    <name type="scientific">Streptomyces coryli</name>
    <dbReference type="NCBI Taxonomy" id="1128680"/>
    <lineage>
        <taxon>Bacteria</taxon>
        <taxon>Bacillati</taxon>
        <taxon>Actinomycetota</taxon>
        <taxon>Actinomycetes</taxon>
        <taxon>Kitasatosporales</taxon>
        <taxon>Streptomycetaceae</taxon>
        <taxon>Streptomyces</taxon>
    </lineage>
</organism>
<gene>
    <name evidence="1" type="ORF">G5C51_03275</name>
</gene>